<keyword evidence="4" id="KW-1185">Reference proteome</keyword>
<dbReference type="PANTHER" id="PTHR37687">
    <property type="entry name" value="AGAP006772-PA"/>
    <property type="match status" value="1"/>
</dbReference>
<evidence type="ECO:0000256" key="2">
    <source>
        <dbReference type="SAM" id="SignalP"/>
    </source>
</evidence>
<comment type="caution">
    <text evidence="3">The sequence shown here is derived from an EMBL/GenBank/DDBJ whole genome shotgun (WGS) entry which is preliminary data.</text>
</comment>
<evidence type="ECO:0000256" key="1">
    <source>
        <dbReference type="SAM" id="MobiDB-lite"/>
    </source>
</evidence>
<feature type="chain" id="PRO_5038963486" evidence="2">
    <location>
        <begin position="22"/>
        <end position="590"/>
    </location>
</feature>
<name>A0A9D4LSC5_DREPO</name>
<reference evidence="3" key="1">
    <citation type="journal article" date="2019" name="bioRxiv">
        <title>The Genome of the Zebra Mussel, Dreissena polymorpha: A Resource for Invasive Species Research.</title>
        <authorList>
            <person name="McCartney M.A."/>
            <person name="Auch B."/>
            <person name="Kono T."/>
            <person name="Mallez S."/>
            <person name="Zhang Y."/>
            <person name="Obille A."/>
            <person name="Becker A."/>
            <person name="Abrahante J.E."/>
            <person name="Garbe J."/>
            <person name="Badalamenti J.P."/>
            <person name="Herman A."/>
            <person name="Mangelson H."/>
            <person name="Liachko I."/>
            <person name="Sullivan S."/>
            <person name="Sone E.D."/>
            <person name="Koren S."/>
            <person name="Silverstein K.A.T."/>
            <person name="Beckman K.B."/>
            <person name="Gohl D.M."/>
        </authorList>
    </citation>
    <scope>NUCLEOTIDE SEQUENCE</scope>
    <source>
        <strain evidence="3">Duluth1</strain>
        <tissue evidence="3">Whole animal</tissue>
    </source>
</reference>
<protein>
    <submittedName>
        <fullName evidence="3">Uncharacterized protein</fullName>
    </submittedName>
</protein>
<dbReference type="AlphaFoldDB" id="A0A9D4LSC5"/>
<feature type="region of interest" description="Disordered" evidence="1">
    <location>
        <begin position="205"/>
        <end position="267"/>
    </location>
</feature>
<feature type="compositionally biased region" description="Basic and acidic residues" evidence="1">
    <location>
        <begin position="211"/>
        <end position="222"/>
    </location>
</feature>
<sequence length="590" mass="65895">MDLHTCILIVTALLFSCFTDAFRIRRSGVAGYDDPYGLTNAFEEIERPTRNGYESLLRAKVLEEDDPYFNPNEDNLRRMNVEPLVEDTYNYVSPYEYGKSFPQFSSLEQIPDPYEGLNGRMFGPQKRTVHNPRRVVPTLQELQTIFGGADVPMKRLPIKRQEPAKDTKSESKATEPKLSEKSQFDKENREEAFRKLLSVAQNLKPAGETNEQAHSENEEKAVTVKQSKTTVIESKTHEKLTEHDTNESSQKVELIDSDDSLNSKSKRASEINLPPKLVAELLEQINILKEKVSKLEVLQMLEERENDYLANALKFATLDQIEGRDDFVNKEFDDINKATETEAMIQSLTEDKPDEVDGDDVKLESQPQTDISNIVLPELEQKRTPEVEVGQGLSVQDTWLEEPVQEHVSDGAMLEAEHAAANDELATKDMPGGIALEVPVVADNPLNDSPIVERKLLRELLGSLSPSTIHNIIKDLGKEALTGVCPAVDEVSEKCAFVDAGNIPLDEEAQNLCIRHQVCYTCGSALGIPKSNCDDGYKGTVIEECEGDTSCLRDAAYFLQLMAQAHVYKAHSPEACASSCVRDFIVGIDE</sequence>
<feature type="compositionally biased region" description="Polar residues" evidence="1">
    <location>
        <begin position="224"/>
        <end position="233"/>
    </location>
</feature>
<dbReference type="Proteomes" id="UP000828390">
    <property type="component" value="Unassembled WGS sequence"/>
</dbReference>
<dbReference type="PANTHER" id="PTHR37687:SF1">
    <property type="entry name" value="AGAP006772-PA"/>
    <property type="match status" value="1"/>
</dbReference>
<organism evidence="3 4">
    <name type="scientific">Dreissena polymorpha</name>
    <name type="common">Zebra mussel</name>
    <name type="synonym">Mytilus polymorpha</name>
    <dbReference type="NCBI Taxonomy" id="45954"/>
    <lineage>
        <taxon>Eukaryota</taxon>
        <taxon>Metazoa</taxon>
        <taxon>Spiralia</taxon>
        <taxon>Lophotrochozoa</taxon>
        <taxon>Mollusca</taxon>
        <taxon>Bivalvia</taxon>
        <taxon>Autobranchia</taxon>
        <taxon>Heteroconchia</taxon>
        <taxon>Euheterodonta</taxon>
        <taxon>Imparidentia</taxon>
        <taxon>Neoheterodontei</taxon>
        <taxon>Myida</taxon>
        <taxon>Dreissenoidea</taxon>
        <taxon>Dreissenidae</taxon>
        <taxon>Dreissena</taxon>
    </lineage>
</organism>
<evidence type="ECO:0000313" key="4">
    <source>
        <dbReference type="Proteomes" id="UP000828390"/>
    </source>
</evidence>
<dbReference type="InterPro" id="IPR038875">
    <property type="entry name" value="PLA2_conodipine-like"/>
</dbReference>
<dbReference type="EMBL" id="JAIWYP010000002">
    <property type="protein sequence ID" value="KAH3862909.1"/>
    <property type="molecule type" value="Genomic_DNA"/>
</dbReference>
<evidence type="ECO:0000313" key="3">
    <source>
        <dbReference type="EMBL" id="KAH3862909.1"/>
    </source>
</evidence>
<gene>
    <name evidence="3" type="ORF">DPMN_025884</name>
</gene>
<feature type="compositionally biased region" description="Basic and acidic residues" evidence="1">
    <location>
        <begin position="159"/>
        <end position="187"/>
    </location>
</feature>
<feature type="signal peptide" evidence="2">
    <location>
        <begin position="1"/>
        <end position="21"/>
    </location>
</feature>
<dbReference type="OrthoDB" id="6138985at2759"/>
<proteinExistence type="predicted"/>
<feature type="region of interest" description="Disordered" evidence="1">
    <location>
        <begin position="153"/>
        <end position="187"/>
    </location>
</feature>
<accession>A0A9D4LSC5</accession>
<feature type="compositionally biased region" description="Basic and acidic residues" evidence="1">
    <location>
        <begin position="234"/>
        <end position="246"/>
    </location>
</feature>
<reference evidence="3" key="2">
    <citation type="submission" date="2020-11" db="EMBL/GenBank/DDBJ databases">
        <authorList>
            <person name="McCartney M.A."/>
            <person name="Auch B."/>
            <person name="Kono T."/>
            <person name="Mallez S."/>
            <person name="Becker A."/>
            <person name="Gohl D.M."/>
            <person name="Silverstein K.A.T."/>
            <person name="Koren S."/>
            <person name="Bechman K.B."/>
            <person name="Herman A."/>
            <person name="Abrahante J.E."/>
            <person name="Garbe J."/>
        </authorList>
    </citation>
    <scope>NUCLEOTIDE SEQUENCE</scope>
    <source>
        <strain evidence="3">Duluth1</strain>
        <tissue evidence="3">Whole animal</tissue>
    </source>
</reference>
<keyword evidence="2" id="KW-0732">Signal</keyword>